<feature type="region of interest" description="Disordered" evidence="4">
    <location>
        <begin position="456"/>
        <end position="512"/>
    </location>
</feature>
<evidence type="ECO:0000313" key="6">
    <source>
        <dbReference type="Proteomes" id="UP000294530"/>
    </source>
</evidence>
<dbReference type="InterPro" id="IPR036770">
    <property type="entry name" value="Ankyrin_rpt-contain_sf"/>
</dbReference>
<dbReference type="KEGG" id="blac:94349608"/>
<organism evidence="5 6">
    <name type="scientific">Bremia lactucae</name>
    <name type="common">Lettuce downy mildew</name>
    <dbReference type="NCBI Taxonomy" id="4779"/>
    <lineage>
        <taxon>Eukaryota</taxon>
        <taxon>Sar</taxon>
        <taxon>Stramenopiles</taxon>
        <taxon>Oomycota</taxon>
        <taxon>Peronosporomycetes</taxon>
        <taxon>Peronosporales</taxon>
        <taxon>Peronosporaceae</taxon>
        <taxon>Bremia</taxon>
    </lineage>
</organism>
<sequence length="795" mass="87590">MPRSSPLAASSSIDPWESSTVLSTTTFTMADSVNTDENEVVTAEFSVDLADGQTWAVNFFECAAENDLECLEEILDSGRVRVNDVDVDGFTALMVAAAEGHRDVVRTLLKRGADVRIQTHELRSTALHFAAKNGDAVIVAALCECDASMIDCWNSNGDTPLIWACIEGRVEAVKVFLKYGADVTVLNQYGASTLLCAVMVGEDPEEVEEIDEQRAEILTMLLATKKVLVNFQDPEGSTAMHLAMSCGYLACIKTLLANGADITLRNVIGQTALEEALDVWKEEREPCIAYVRGIWQQLEEEAAARMMAMLEIEDKADKRKTGGNSVLTSKKSKKKNKKVKRKAIKQPHFETMKEESKALMWRSQVESVSTVKEDDESGESSDEERLSLMQAIGSSLEQDSEDKLGDMTAVVEVLEAIEESLKKDVETTADAWTTVRKKPRSALVVANDAVKTTSSLRHKTVLSTSKRGQHSSLKQQSHDTISSSGGRVRSSSAPRPGVAHNIRSTPGDERSTFSIKSRASRHLAPSHIEDSTAQVFKSLDLTNSMSCSNFSWTLSSPWRPEFRRLPALAPHVVTQSTNRQTWKQQRTNGPYKVACDIRDRWLGKLHLGNENVAETLGYLACGLCGELVNDNRQCSGSASKGTDSLDCPQLYCASCLESSAFQTAHSTTFKCVRCHQVTRKETMSCNSFAQAQAASLGLSLSNSFSTKAFVSYSLEDMQHLLEASDYQVSGVDLQAYYLVPGSDLCHLSNGQLDILANAHQRGLTEILDQRLTNARATERLHLDEWLKTHMLYHKQ</sequence>
<dbReference type="RefSeq" id="XP_067815725.1">
    <property type="nucleotide sequence ID" value="XM_067963937.1"/>
</dbReference>
<gene>
    <name evidence="5" type="ORF">CCR75_005863</name>
</gene>
<dbReference type="Pfam" id="PF13857">
    <property type="entry name" value="Ank_5"/>
    <property type="match status" value="1"/>
</dbReference>
<feature type="compositionally biased region" description="Polar residues" evidence="4">
    <location>
        <begin position="456"/>
        <end position="481"/>
    </location>
</feature>
<evidence type="ECO:0000313" key="5">
    <source>
        <dbReference type="EMBL" id="TDH66226.1"/>
    </source>
</evidence>
<dbReference type="Pfam" id="PF12796">
    <property type="entry name" value="Ank_2"/>
    <property type="match status" value="2"/>
</dbReference>
<dbReference type="SUPFAM" id="SSF48403">
    <property type="entry name" value="Ankyrin repeat"/>
    <property type="match status" value="1"/>
</dbReference>
<evidence type="ECO:0000256" key="3">
    <source>
        <dbReference type="PROSITE-ProRule" id="PRU00023"/>
    </source>
</evidence>
<protein>
    <submittedName>
        <fullName evidence="5">Uncharacterized protein</fullName>
    </submittedName>
</protein>
<dbReference type="PROSITE" id="PS50088">
    <property type="entry name" value="ANK_REPEAT"/>
    <property type="match status" value="3"/>
</dbReference>
<name>A0A976IC60_BRELC</name>
<dbReference type="Gene3D" id="1.25.40.20">
    <property type="entry name" value="Ankyrin repeat-containing domain"/>
    <property type="match status" value="2"/>
</dbReference>
<evidence type="ECO:0000256" key="4">
    <source>
        <dbReference type="SAM" id="MobiDB-lite"/>
    </source>
</evidence>
<feature type="compositionally biased region" description="Low complexity" evidence="4">
    <location>
        <begin position="482"/>
        <end position="498"/>
    </location>
</feature>
<evidence type="ECO:0000256" key="2">
    <source>
        <dbReference type="ARBA" id="ARBA00023043"/>
    </source>
</evidence>
<evidence type="ECO:0000256" key="1">
    <source>
        <dbReference type="ARBA" id="ARBA00022737"/>
    </source>
</evidence>
<dbReference type="GeneID" id="94349608"/>
<feature type="repeat" description="ANK" evidence="3">
    <location>
        <begin position="235"/>
        <end position="267"/>
    </location>
</feature>
<keyword evidence="6" id="KW-1185">Reference proteome</keyword>
<dbReference type="InterPro" id="IPR002110">
    <property type="entry name" value="Ankyrin_rpt"/>
</dbReference>
<dbReference type="SMART" id="SM00248">
    <property type="entry name" value="ANK"/>
    <property type="match status" value="5"/>
</dbReference>
<feature type="repeat" description="ANK" evidence="3">
    <location>
        <begin position="88"/>
        <end position="120"/>
    </location>
</feature>
<feature type="compositionally biased region" description="Basic residues" evidence="4">
    <location>
        <begin position="330"/>
        <end position="343"/>
    </location>
</feature>
<dbReference type="AlphaFoldDB" id="A0A976IC60"/>
<keyword evidence="1" id="KW-0677">Repeat</keyword>
<dbReference type="EMBL" id="SHOA02000008">
    <property type="protein sequence ID" value="TDH66226.1"/>
    <property type="molecule type" value="Genomic_DNA"/>
</dbReference>
<keyword evidence="2 3" id="KW-0040">ANK repeat</keyword>
<dbReference type="OrthoDB" id="341259at2759"/>
<dbReference type="PROSITE" id="PS50297">
    <property type="entry name" value="ANK_REP_REGION"/>
    <property type="match status" value="3"/>
</dbReference>
<dbReference type="PRINTS" id="PR01415">
    <property type="entry name" value="ANKYRIN"/>
</dbReference>
<accession>A0A976IC60</accession>
<reference evidence="5 6" key="1">
    <citation type="journal article" date="2021" name="Genome Biol.">
        <title>AFLAP: assembly-free linkage analysis pipeline using k-mers from genome sequencing data.</title>
        <authorList>
            <person name="Fletcher K."/>
            <person name="Zhang L."/>
            <person name="Gil J."/>
            <person name="Han R."/>
            <person name="Cavanaugh K."/>
            <person name="Michelmore R."/>
        </authorList>
    </citation>
    <scope>NUCLEOTIDE SEQUENCE [LARGE SCALE GENOMIC DNA]</scope>
    <source>
        <strain evidence="5 6">SF5</strain>
    </source>
</reference>
<dbReference type="PANTHER" id="PTHR24198">
    <property type="entry name" value="ANKYRIN REPEAT AND PROTEIN KINASE DOMAIN-CONTAINING PROTEIN"/>
    <property type="match status" value="1"/>
</dbReference>
<dbReference type="PANTHER" id="PTHR24198:SF165">
    <property type="entry name" value="ANKYRIN REPEAT-CONTAINING PROTEIN-RELATED"/>
    <property type="match status" value="1"/>
</dbReference>
<feature type="repeat" description="ANK" evidence="3">
    <location>
        <begin position="156"/>
        <end position="188"/>
    </location>
</feature>
<comment type="caution">
    <text evidence="5">The sequence shown here is derived from an EMBL/GenBank/DDBJ whole genome shotgun (WGS) entry which is preliminary data.</text>
</comment>
<dbReference type="Proteomes" id="UP000294530">
    <property type="component" value="Unassembled WGS sequence"/>
</dbReference>
<proteinExistence type="predicted"/>
<feature type="region of interest" description="Disordered" evidence="4">
    <location>
        <begin position="319"/>
        <end position="343"/>
    </location>
</feature>